<proteinExistence type="predicted"/>
<dbReference type="RefSeq" id="WP_140473720.1">
    <property type="nucleotide sequence ID" value="NZ_RCZD01000008.1"/>
</dbReference>
<gene>
    <name evidence="3" type="ORF">EAH77_15610</name>
</gene>
<protein>
    <submittedName>
        <fullName evidence="3">DUF2493 domain-containing protein</fullName>
    </submittedName>
</protein>
<dbReference type="Proteomes" id="UP000317663">
    <property type="component" value="Unassembled WGS sequence"/>
</dbReference>
<comment type="caution">
    <text evidence="3">The sequence shown here is derived from an EMBL/GenBank/DDBJ whole genome shotgun (WGS) entry which is preliminary data.</text>
</comment>
<evidence type="ECO:0000313" key="4">
    <source>
        <dbReference type="Proteomes" id="UP000317663"/>
    </source>
</evidence>
<dbReference type="InterPro" id="IPR019627">
    <property type="entry name" value="YAcAr"/>
</dbReference>
<dbReference type="OrthoDB" id="572639at2"/>
<reference evidence="3 4" key="1">
    <citation type="journal article" date="2019" name="Environ. Microbiol.">
        <title>Species interactions and distinct microbial communities in high Arctic permafrost affected cryosols are associated with the CH4 and CO2 gas fluxes.</title>
        <authorList>
            <person name="Altshuler I."/>
            <person name="Hamel J."/>
            <person name="Turney S."/>
            <person name="Magnuson E."/>
            <person name="Levesque R."/>
            <person name="Greer C."/>
            <person name="Whyte L.G."/>
        </authorList>
    </citation>
    <scope>NUCLEOTIDE SEQUENCE [LARGE SCALE GENOMIC DNA]</scope>
    <source>
        <strain evidence="3 4">E4</strain>
    </source>
</reference>
<feature type="domain" description="YspA cpYpsA-related SLOG" evidence="1">
    <location>
        <begin position="106"/>
        <end position="170"/>
    </location>
</feature>
<dbReference type="EMBL" id="RCZD01000008">
    <property type="protein sequence ID" value="TPG59992.1"/>
    <property type="molecule type" value="Genomic_DNA"/>
</dbReference>
<feature type="domain" description="DUF4326" evidence="2">
    <location>
        <begin position="6"/>
        <end position="80"/>
    </location>
</feature>
<organism evidence="3 4">
    <name type="scientific">Ewingella americana</name>
    <dbReference type="NCBI Taxonomy" id="41202"/>
    <lineage>
        <taxon>Bacteria</taxon>
        <taxon>Pseudomonadati</taxon>
        <taxon>Pseudomonadota</taxon>
        <taxon>Gammaproteobacteria</taxon>
        <taxon>Enterobacterales</taxon>
        <taxon>Yersiniaceae</taxon>
        <taxon>Ewingella</taxon>
    </lineage>
</organism>
<name>A0A502GEE1_9GAMM</name>
<dbReference type="AlphaFoldDB" id="A0A502GEE1"/>
<keyword evidence="4" id="KW-1185">Reference proteome</keyword>
<evidence type="ECO:0000313" key="3">
    <source>
        <dbReference type="EMBL" id="TPG59992.1"/>
    </source>
</evidence>
<sequence length="218" mass="24467">MAILVNRYKSKYTVSIQRDSIWGNFVGEHLPREAAVNVYDVELTRKLDNYEITIPQLFSLDSEILGCTCLPQACHGEKIIATLERMKVVHDIGTRLKELSHLSQVKLLVSGGRDYNNKPQVWSVLDQIHQTIGISKIIEGGAKGLDTQVAIYGYTKCIYVHTANADWDKYGKGAGSIRNQEMLDEYRPDVLLAFSGNRGTSDMVRRAVKHGIPILYSV</sequence>
<dbReference type="InterPro" id="IPR025475">
    <property type="entry name" value="DUF4326"/>
</dbReference>
<evidence type="ECO:0000259" key="2">
    <source>
        <dbReference type="Pfam" id="PF14216"/>
    </source>
</evidence>
<dbReference type="Pfam" id="PF10686">
    <property type="entry name" value="YAcAr"/>
    <property type="match status" value="1"/>
</dbReference>
<dbReference type="Pfam" id="PF14216">
    <property type="entry name" value="DUF4326"/>
    <property type="match status" value="1"/>
</dbReference>
<evidence type="ECO:0000259" key="1">
    <source>
        <dbReference type="Pfam" id="PF10686"/>
    </source>
</evidence>
<accession>A0A502GEE1</accession>